<evidence type="ECO:0000313" key="2">
    <source>
        <dbReference type="EMBL" id="KAL2050579.1"/>
    </source>
</evidence>
<feature type="chain" id="PRO_5046893518" evidence="1">
    <location>
        <begin position="22"/>
        <end position="101"/>
    </location>
</feature>
<reference evidence="2 3" key="1">
    <citation type="submission" date="2024-09" db="EMBL/GenBank/DDBJ databases">
        <title>Rethinking Asexuality: The Enigmatic Case of Functional Sexual Genes in Lepraria (Stereocaulaceae).</title>
        <authorList>
            <person name="Doellman M."/>
            <person name="Sun Y."/>
            <person name="Barcenas-Pena A."/>
            <person name="Lumbsch H.T."/>
            <person name="Grewe F."/>
        </authorList>
    </citation>
    <scope>NUCLEOTIDE SEQUENCE [LARGE SCALE GENOMIC DNA]</scope>
    <source>
        <strain evidence="2 3">Grewe 0041</strain>
    </source>
</reference>
<keyword evidence="1" id="KW-0732">Signal</keyword>
<evidence type="ECO:0000256" key="1">
    <source>
        <dbReference type="SAM" id="SignalP"/>
    </source>
</evidence>
<accession>A0ABR4AY40</accession>
<feature type="signal peptide" evidence="1">
    <location>
        <begin position="1"/>
        <end position="21"/>
    </location>
</feature>
<comment type="caution">
    <text evidence="2">The sequence shown here is derived from an EMBL/GenBank/DDBJ whole genome shotgun (WGS) entry which is preliminary data.</text>
</comment>
<name>A0ABR4AY40_9LECA</name>
<protein>
    <submittedName>
        <fullName evidence="2">Uncharacterized protein</fullName>
    </submittedName>
</protein>
<organism evidence="2 3">
    <name type="scientific">Lepraria finkii</name>
    <dbReference type="NCBI Taxonomy" id="1340010"/>
    <lineage>
        <taxon>Eukaryota</taxon>
        <taxon>Fungi</taxon>
        <taxon>Dikarya</taxon>
        <taxon>Ascomycota</taxon>
        <taxon>Pezizomycotina</taxon>
        <taxon>Lecanoromycetes</taxon>
        <taxon>OSLEUM clade</taxon>
        <taxon>Lecanoromycetidae</taxon>
        <taxon>Lecanorales</taxon>
        <taxon>Lecanorineae</taxon>
        <taxon>Stereocaulaceae</taxon>
        <taxon>Lepraria</taxon>
    </lineage>
</organism>
<sequence length="101" mass="10570">MITTSAYATLLSLTAHASVIALIPRDYKGITLNLHQDTNCADYAQETCAIPPCATANSTDGPDKYQSSKLVSADGCSPDALLEIICNSDLTARALANPSPL</sequence>
<dbReference type="EMBL" id="JBHFEH010000045">
    <property type="protein sequence ID" value="KAL2050579.1"/>
    <property type="molecule type" value="Genomic_DNA"/>
</dbReference>
<gene>
    <name evidence="2" type="ORF">ABVK25_009087</name>
</gene>
<keyword evidence="3" id="KW-1185">Reference proteome</keyword>
<evidence type="ECO:0000313" key="3">
    <source>
        <dbReference type="Proteomes" id="UP001590951"/>
    </source>
</evidence>
<dbReference type="Proteomes" id="UP001590951">
    <property type="component" value="Unassembled WGS sequence"/>
</dbReference>
<proteinExistence type="predicted"/>